<evidence type="ECO:0000313" key="2">
    <source>
        <dbReference type="EMBL" id="QBO63983.1"/>
    </source>
</evidence>
<organism evidence="2 3">
    <name type="scientific">Escherichia phage vB_EcoM_Goslar</name>
    <dbReference type="NCBI Taxonomy" id="2502409"/>
    <lineage>
        <taxon>Viruses</taxon>
        <taxon>Duplodnaviria</taxon>
        <taxon>Heunggongvirae</taxon>
        <taxon>Uroviricota</taxon>
        <taxon>Caudoviricetes</taxon>
        <taxon>Chimalliviridae</taxon>
        <taxon>Goslarvirus</taxon>
        <taxon>Goslarvirus goslar</taxon>
    </lineage>
</organism>
<dbReference type="EMBL" id="MK327938">
    <property type="protein sequence ID" value="QBO63983.1"/>
    <property type="molecule type" value="Genomic_DNA"/>
</dbReference>
<accession>A0A482GH60</accession>
<sequence>MENPFFYDENGYGRTLDMTKEAVQDYTLFLMRMRGISQQEALQFVLDTVRPGGKYGMVDPDCLVLTQRTEGNREKEVIKFSQYFNDIKENNLIITPVWANCYPRETRSSVLSDFAVENGKLRKKQKKQMSIAQAHGRKDEAELHDKRQTNTKLDNNSLSGTQASKFNPFYNPIAHPSLTTTCRCASGSANANNERFLAGNFHYYDCDIAIENIVSIVRNSDRKAIEQVMVKYKLHYPTPEEVWANVSKCLHRYTFDPEKELTIRELITGLTPLERACYMYSNNLYSLRELNPEFVRDFLDSLCELASEPVETMEEAKAIIASMDNNTVAWITAQCTEFLNGEAIYVALEKGNELGYRLTAATTKLMLQRIQSYADLIMAFWRTENQPAGVYAFPSAIREVGVLSDTDSTVFTCQEWVQWRFGNMEINPVSTRLANTLIYLVTQITVHLMAMCSGNIGVAKEHMYVMEMKNEYMFLILSLTSMGKNYYGYMTMREGVPINPPKLELKGPVMRDASAPKMIVKRVERMMCGIMDKLLRNEKISIRLVLDDIISLENEIVESMKRGDPDFLTRVKVKPHVAVTKQSYDMWEEVFAQSYGHCQEPPYVGVRVPLATKNKTLLNDWIDSWEDKGLQQRFRDWIVRNDKKTISNLTIPLPVIEASGLPDIFIQGMDIRRLISTLVRSYYALMESYGIFISNKNNTLLAQDIAASYLPKQETAE</sequence>
<evidence type="ECO:0000256" key="1">
    <source>
        <dbReference type="SAM" id="MobiDB-lite"/>
    </source>
</evidence>
<dbReference type="InterPro" id="IPR046908">
    <property type="entry name" value="divDNApol"/>
</dbReference>
<protein>
    <recommendedName>
        <fullName evidence="4">DNA-directed DNA polymerase</fullName>
    </recommendedName>
</protein>
<proteinExistence type="predicted"/>
<evidence type="ECO:0000313" key="3">
    <source>
        <dbReference type="Proteomes" id="UP000294673"/>
    </source>
</evidence>
<dbReference type="Pfam" id="PF20286">
    <property type="entry name" value="divDNApol"/>
    <property type="match status" value="1"/>
</dbReference>
<organismHost>
    <name type="scientific">Escherichia coli</name>
    <dbReference type="NCBI Taxonomy" id="562"/>
</organismHost>
<reference evidence="2 3" key="1">
    <citation type="submission" date="2018-12" db="EMBL/GenBank/DDBJ databases">
        <title>Still something new to discover - new insights into E. coli phage diversity and taxonomy.</title>
        <authorList>
            <person name="Korf I.H.E."/>
            <person name="Adriaennsens E."/>
            <person name="Dreiseikelmann B."/>
            <person name="Kropinski A."/>
            <person name="Nimtz M."/>
            <person name="Meier-Kolthoff J.P."/>
            <person name="Rohde M."/>
            <person name="van Raaij M."/>
            <person name="Wittmann J."/>
        </authorList>
    </citation>
    <scope>NUCLEOTIDE SEQUENCE [LARGE SCALE GENOMIC DNA]</scope>
</reference>
<dbReference type="SUPFAM" id="SSF56672">
    <property type="entry name" value="DNA/RNA polymerases"/>
    <property type="match status" value="1"/>
</dbReference>
<feature type="compositionally biased region" description="Basic and acidic residues" evidence="1">
    <location>
        <begin position="136"/>
        <end position="148"/>
    </location>
</feature>
<evidence type="ECO:0008006" key="4">
    <source>
        <dbReference type="Google" id="ProtNLM"/>
    </source>
</evidence>
<dbReference type="InterPro" id="IPR043502">
    <property type="entry name" value="DNA/RNA_pol_sf"/>
</dbReference>
<gene>
    <name evidence="2" type="ORF">Goslar_00191</name>
</gene>
<feature type="compositionally biased region" description="Polar residues" evidence="1">
    <location>
        <begin position="150"/>
        <end position="160"/>
    </location>
</feature>
<dbReference type="Proteomes" id="UP000294673">
    <property type="component" value="Segment"/>
</dbReference>
<feature type="region of interest" description="Disordered" evidence="1">
    <location>
        <begin position="125"/>
        <end position="160"/>
    </location>
</feature>
<keyword evidence="3" id="KW-1185">Reference proteome</keyword>
<name>A0A482GH60_BPGOS</name>